<reference evidence="18" key="1">
    <citation type="submission" date="2024-06" db="EMBL/GenBank/DDBJ databases">
        <authorList>
            <person name="Liu X."/>
            <person name="Lenzi L."/>
            <person name="Haldenby T S."/>
            <person name="Uol C."/>
        </authorList>
    </citation>
    <scope>NUCLEOTIDE SEQUENCE</scope>
</reference>
<keyword evidence="1 14" id="KW-0813">Transport</keyword>
<evidence type="ECO:0000259" key="16">
    <source>
        <dbReference type="Pfam" id="PF02931"/>
    </source>
</evidence>
<dbReference type="InterPro" id="IPR036734">
    <property type="entry name" value="Neur_chan_lig-bd_sf"/>
</dbReference>
<dbReference type="GO" id="GO:0022848">
    <property type="term" value="F:acetylcholine-gated monoatomic cation-selective channel activity"/>
    <property type="evidence" value="ECO:0007669"/>
    <property type="project" value="InterPro"/>
</dbReference>
<feature type="domain" description="Neurotransmitter-gated ion-channel ligand-binding" evidence="16">
    <location>
        <begin position="49"/>
        <end position="244"/>
    </location>
</feature>
<evidence type="ECO:0000256" key="7">
    <source>
        <dbReference type="ARBA" id="ARBA00023136"/>
    </source>
</evidence>
<evidence type="ECO:0000259" key="17">
    <source>
        <dbReference type="Pfam" id="PF02932"/>
    </source>
</evidence>
<comment type="caution">
    <text evidence="18">The sequence shown here is derived from an EMBL/GenBank/DDBJ whole genome shotgun (WGS) entry which is preliminary data.</text>
</comment>
<dbReference type="Proteomes" id="UP001497525">
    <property type="component" value="Unassembled WGS sequence"/>
</dbReference>
<dbReference type="FunFam" id="2.70.170.10:FF:000028">
    <property type="entry name" value="AcetylCholine Receptor"/>
    <property type="match status" value="1"/>
</dbReference>
<evidence type="ECO:0000256" key="4">
    <source>
        <dbReference type="ARBA" id="ARBA00022989"/>
    </source>
</evidence>
<keyword evidence="7 14" id="KW-0472">Membrane</keyword>
<keyword evidence="12 14" id="KW-0407">Ion channel</keyword>
<comment type="similarity">
    <text evidence="14">Belongs to the ligand-gated ion channel (TC 1.A.9) family.</text>
</comment>
<dbReference type="InterPro" id="IPR006201">
    <property type="entry name" value="Neur_channel"/>
</dbReference>
<proteinExistence type="inferred from homology"/>
<evidence type="ECO:0000256" key="8">
    <source>
        <dbReference type="ARBA" id="ARBA00023157"/>
    </source>
</evidence>
<accession>A0AAV2TK10</accession>
<dbReference type="SUPFAM" id="SSF63712">
    <property type="entry name" value="Nicotinic receptor ligand binding domain-like"/>
    <property type="match status" value="1"/>
</dbReference>
<dbReference type="Gene3D" id="2.70.170.10">
    <property type="entry name" value="Neurotransmitter-gated ion-channel ligand-binding domain"/>
    <property type="match status" value="1"/>
</dbReference>
<keyword evidence="6 14" id="KW-0406">Ion transport</keyword>
<keyword evidence="11" id="KW-1071">Ligand-gated ion channel</keyword>
<keyword evidence="2" id="KW-1003">Cell membrane</keyword>
<feature type="domain" description="Neurotransmitter-gated ion-channel transmembrane" evidence="17">
    <location>
        <begin position="290"/>
        <end position="532"/>
    </location>
</feature>
<dbReference type="PANTHER" id="PTHR18945">
    <property type="entry name" value="NEUROTRANSMITTER GATED ION CHANNEL"/>
    <property type="match status" value="1"/>
</dbReference>
<sequence length="560" mass="64651">MLNTVFSQKTNKIYFPSNDVSFYSRAEGENHKDVPFSFLGFVEQRTAEKLLMRTLIDRYKKSGVIGRPVNESRIQLVVQYGLQLIQILGLDENKQVLRTNCWTVYRWNDALLRWNSSHYEGIKVLRILPSQIWTPDIRLYNLADERLDEYREGGLLVYDDGSILWLQQVLFKSTCQVEITYFPFDTQVCMLEFGSLTYDKTQLELEWWIPDGSDQPMPFVDFSDYVPANEWITDGEAEKHIRHEERKKQIRSVKRYRVRDNVVAGNQRHYPVLRFLIRLHRNPSFHMFILIVPCLLLSVLALIVFWLPPDSSAKMMLGINIFVAFFVLLLLLAKSMPTALRNFPLIGVFFCLNMGMITISTYLATLVVNLFYSGKDGRPPPLWVRRLIVDGVGRILFLRQNIPLAERDEPTCIEVGVRRTKWSTILTNQAAIKEDGTNEEENQEDPNQPETAEEESGIRSRSSSELVESIKSLEASVSTIEKTTRSVNEDVRCLDRRQEKAYSQAMVAMEWRTLALVVDRVFFVAYVLTLCVALVVVVCNTEVVDMSKVLMNRNAITSPN</sequence>
<feature type="transmembrane region" description="Helical" evidence="14">
    <location>
        <begin position="285"/>
        <end position="307"/>
    </location>
</feature>
<evidence type="ECO:0000313" key="19">
    <source>
        <dbReference type="Proteomes" id="UP001497525"/>
    </source>
</evidence>
<dbReference type="CDD" id="cd19051">
    <property type="entry name" value="LGIC_TM_cation"/>
    <property type="match status" value="1"/>
</dbReference>
<name>A0AAV2TK10_CALDB</name>
<evidence type="ECO:0000256" key="13">
    <source>
        <dbReference type="ARBA" id="ARBA00034099"/>
    </source>
</evidence>
<dbReference type="AlphaFoldDB" id="A0AAV2TK10"/>
<evidence type="ECO:0000256" key="5">
    <source>
        <dbReference type="ARBA" id="ARBA00023018"/>
    </source>
</evidence>
<keyword evidence="10" id="KW-0325">Glycoprotein</keyword>
<feature type="region of interest" description="Disordered" evidence="15">
    <location>
        <begin position="433"/>
        <end position="464"/>
    </location>
</feature>
<gene>
    <name evidence="18" type="ORF">CDAUBV1_LOCUS10831</name>
</gene>
<keyword evidence="8" id="KW-1015">Disulfide bond</keyword>
<dbReference type="PRINTS" id="PR00254">
    <property type="entry name" value="NICOTINICR"/>
</dbReference>
<dbReference type="Pfam" id="PF02931">
    <property type="entry name" value="Neur_chan_LBD"/>
    <property type="match status" value="1"/>
</dbReference>
<dbReference type="InterPro" id="IPR006202">
    <property type="entry name" value="Neur_chan_lig-bd"/>
</dbReference>
<dbReference type="Pfam" id="PF02932">
    <property type="entry name" value="Neur_chan_memb"/>
    <property type="match status" value="1"/>
</dbReference>
<evidence type="ECO:0000313" key="18">
    <source>
        <dbReference type="EMBL" id="CAL5136712.1"/>
    </source>
</evidence>
<evidence type="ECO:0000256" key="15">
    <source>
        <dbReference type="SAM" id="MobiDB-lite"/>
    </source>
</evidence>
<evidence type="ECO:0000256" key="12">
    <source>
        <dbReference type="ARBA" id="ARBA00023303"/>
    </source>
</evidence>
<evidence type="ECO:0000256" key="11">
    <source>
        <dbReference type="ARBA" id="ARBA00023286"/>
    </source>
</evidence>
<dbReference type="PRINTS" id="PR00252">
    <property type="entry name" value="NRIONCHANNEL"/>
</dbReference>
<evidence type="ECO:0000256" key="3">
    <source>
        <dbReference type="ARBA" id="ARBA00022692"/>
    </source>
</evidence>
<dbReference type="GO" id="GO:0045211">
    <property type="term" value="C:postsynaptic membrane"/>
    <property type="evidence" value="ECO:0007669"/>
    <property type="project" value="InterPro"/>
</dbReference>
<dbReference type="Gene3D" id="1.20.58.390">
    <property type="entry name" value="Neurotransmitter-gated ion-channel transmembrane domain"/>
    <property type="match status" value="1"/>
</dbReference>
<evidence type="ECO:0000256" key="10">
    <source>
        <dbReference type="ARBA" id="ARBA00023180"/>
    </source>
</evidence>
<comment type="subcellular location">
    <subcellularLocation>
        <location evidence="13">Synaptic cell membrane</location>
        <topology evidence="13">Multi-pass membrane protein</topology>
    </subcellularLocation>
</comment>
<keyword evidence="4 14" id="KW-1133">Transmembrane helix</keyword>
<evidence type="ECO:0000256" key="1">
    <source>
        <dbReference type="ARBA" id="ARBA00022448"/>
    </source>
</evidence>
<evidence type="ECO:0000256" key="2">
    <source>
        <dbReference type="ARBA" id="ARBA00022475"/>
    </source>
</evidence>
<feature type="transmembrane region" description="Helical" evidence="14">
    <location>
        <begin position="521"/>
        <end position="543"/>
    </location>
</feature>
<dbReference type="GO" id="GO:0004888">
    <property type="term" value="F:transmembrane signaling receptor activity"/>
    <property type="evidence" value="ECO:0007669"/>
    <property type="project" value="InterPro"/>
</dbReference>
<dbReference type="InterPro" id="IPR036719">
    <property type="entry name" value="Neuro-gated_channel_TM_sf"/>
</dbReference>
<evidence type="ECO:0000256" key="9">
    <source>
        <dbReference type="ARBA" id="ARBA00023170"/>
    </source>
</evidence>
<evidence type="ECO:0000256" key="6">
    <source>
        <dbReference type="ARBA" id="ARBA00023065"/>
    </source>
</evidence>
<dbReference type="PROSITE" id="PS00236">
    <property type="entry name" value="NEUROTR_ION_CHANNEL"/>
    <property type="match status" value="1"/>
</dbReference>
<dbReference type="InterPro" id="IPR002394">
    <property type="entry name" value="Nicotinic_acetylcholine_rcpt"/>
</dbReference>
<keyword evidence="5" id="KW-0770">Synapse</keyword>
<keyword evidence="9" id="KW-0675">Receptor</keyword>
<feature type="transmembrane region" description="Helical" evidence="14">
    <location>
        <begin position="313"/>
        <end position="333"/>
    </location>
</feature>
<organism evidence="18 19">
    <name type="scientific">Calicophoron daubneyi</name>
    <name type="common">Rumen fluke</name>
    <name type="synonym">Paramphistomum daubneyi</name>
    <dbReference type="NCBI Taxonomy" id="300641"/>
    <lineage>
        <taxon>Eukaryota</taxon>
        <taxon>Metazoa</taxon>
        <taxon>Spiralia</taxon>
        <taxon>Lophotrochozoa</taxon>
        <taxon>Platyhelminthes</taxon>
        <taxon>Trematoda</taxon>
        <taxon>Digenea</taxon>
        <taxon>Plagiorchiida</taxon>
        <taxon>Pronocephalata</taxon>
        <taxon>Paramphistomoidea</taxon>
        <taxon>Paramphistomidae</taxon>
        <taxon>Calicophoron</taxon>
    </lineage>
</organism>
<dbReference type="InterPro" id="IPR038050">
    <property type="entry name" value="Neuro_actylchol_rec"/>
</dbReference>
<protein>
    <submittedName>
        <fullName evidence="18">Uncharacterized protein</fullName>
    </submittedName>
</protein>
<dbReference type="InterPro" id="IPR018000">
    <property type="entry name" value="Neurotransmitter_ion_chnl_CS"/>
</dbReference>
<dbReference type="EMBL" id="CAXLJL010000345">
    <property type="protein sequence ID" value="CAL5136712.1"/>
    <property type="molecule type" value="Genomic_DNA"/>
</dbReference>
<dbReference type="SUPFAM" id="SSF90112">
    <property type="entry name" value="Neurotransmitter-gated ion-channel transmembrane pore"/>
    <property type="match status" value="1"/>
</dbReference>
<evidence type="ECO:0000256" key="14">
    <source>
        <dbReference type="RuleBase" id="RU000687"/>
    </source>
</evidence>
<dbReference type="InterPro" id="IPR006029">
    <property type="entry name" value="Neurotrans-gated_channel_TM"/>
</dbReference>
<keyword evidence="3 14" id="KW-0812">Transmembrane</keyword>
<feature type="transmembrane region" description="Helical" evidence="14">
    <location>
        <begin position="345"/>
        <end position="372"/>
    </location>
</feature>